<dbReference type="STRING" id="522306.CAP2UW1_0328"/>
<reference evidence="1" key="1">
    <citation type="submission" date="2009-08" db="EMBL/GenBank/DDBJ databases">
        <authorList>
            <consortium name="US DOE Joint Genome Institute"/>
            <person name="Lucas S."/>
            <person name="Copeland A."/>
            <person name="Lapidus A."/>
            <person name="Glavina del Rio T."/>
            <person name="Dalin E."/>
            <person name="Tice H."/>
            <person name="Bruce D."/>
            <person name="Barry K."/>
            <person name="Pitluck S."/>
            <person name="Lowry S."/>
            <person name="Larimer F."/>
            <person name="Land M."/>
            <person name="Hauser L."/>
            <person name="Kyrpides N."/>
            <person name="Ivanova N."/>
            <person name="McMahon K.D."/>
            <person name="Hugenholtz P."/>
        </authorList>
    </citation>
    <scope>NUCLEOTIDE SEQUENCE</scope>
    <source>
        <strain evidence="1">UW-1</strain>
    </source>
</reference>
<dbReference type="EMBL" id="CP001715">
    <property type="protein sequence ID" value="ACV33685.1"/>
    <property type="molecule type" value="Genomic_DNA"/>
</dbReference>
<reference evidence="1" key="2">
    <citation type="submission" date="2009-09" db="EMBL/GenBank/DDBJ databases">
        <title>Complete sequence of chromosome of Candidatus Accumulibacter phosphatis clade IIA str. UW-1.</title>
        <authorList>
            <consortium name="US DOE Joint Genome Institute"/>
            <person name="Martin H.G."/>
            <person name="Ivanova N."/>
            <person name="Kunin V."/>
            <person name="Warnecke F."/>
            <person name="Barry K."/>
            <person name="He S."/>
            <person name="Salamov A."/>
            <person name="Szeto E."/>
            <person name="Dalin E."/>
            <person name="Pangilinan J.L."/>
            <person name="Lapidus A."/>
            <person name="Lowry S."/>
            <person name="Kyrpides N.C."/>
            <person name="McMahon K.D."/>
            <person name="Hugenholtz P."/>
        </authorList>
    </citation>
    <scope>NUCLEOTIDE SEQUENCE [LARGE SCALE GENOMIC DNA]</scope>
    <source>
        <strain evidence="1">UW-1</strain>
    </source>
</reference>
<protein>
    <submittedName>
        <fullName evidence="1">Uncharacterized protein</fullName>
    </submittedName>
</protein>
<evidence type="ECO:0000313" key="1">
    <source>
        <dbReference type="EMBL" id="ACV33685.1"/>
    </source>
</evidence>
<sequence length="49" mass="5553">MSPAKINELFDTLRAAYARQFGFNPRHLTLAPWHVELEESRLAASLAGR</sequence>
<accession>C7RK94</accession>
<name>C7RK94_ACCRE</name>
<proteinExistence type="predicted"/>
<dbReference type="HOGENOM" id="CLU_3131098_0_0_4"/>
<gene>
    <name evidence="1" type="ordered locus">CAP2UW1_0328</name>
</gene>
<dbReference type="AlphaFoldDB" id="C7RK94"/>
<organism evidence="1">
    <name type="scientific">Accumulibacter regalis</name>
    <dbReference type="NCBI Taxonomy" id="522306"/>
    <lineage>
        <taxon>Bacteria</taxon>
        <taxon>Pseudomonadati</taxon>
        <taxon>Pseudomonadota</taxon>
        <taxon>Betaproteobacteria</taxon>
        <taxon>Candidatus Accumulibacter</taxon>
    </lineage>
</organism>
<dbReference type="KEGG" id="app:CAP2UW1_0328"/>